<dbReference type="GO" id="GO:0005840">
    <property type="term" value="C:ribosome"/>
    <property type="evidence" value="ECO:0007669"/>
    <property type="project" value="UniProtKB-KW"/>
</dbReference>
<keyword evidence="2 5" id="KW-0689">Ribosomal protein</keyword>
<reference evidence="7" key="1">
    <citation type="journal article" date="2014" name="Int. J. Syst. Evol. Microbiol.">
        <title>Complete genome sequence of Corynebacterium casei LMG S-19264T (=DSM 44701T), isolated from a smear-ripened cheese.</title>
        <authorList>
            <consortium name="US DOE Joint Genome Institute (JGI-PGF)"/>
            <person name="Walter F."/>
            <person name="Albersmeier A."/>
            <person name="Kalinowski J."/>
            <person name="Ruckert C."/>
        </authorList>
    </citation>
    <scope>NUCLEOTIDE SEQUENCE</scope>
    <source>
        <strain evidence="7">CGMCC 1.6333</strain>
    </source>
</reference>
<feature type="compositionally biased region" description="Basic residues" evidence="6">
    <location>
        <begin position="32"/>
        <end position="44"/>
    </location>
</feature>
<dbReference type="HAMAP" id="MF_00391">
    <property type="entry name" value="Ribosomal_bL34"/>
    <property type="match status" value="1"/>
</dbReference>
<dbReference type="PANTHER" id="PTHR14503">
    <property type="entry name" value="MITOCHONDRIAL RIBOSOMAL PROTEIN 34 FAMILY MEMBER"/>
    <property type="match status" value="1"/>
</dbReference>
<feature type="compositionally biased region" description="Basic residues" evidence="6">
    <location>
        <begin position="1"/>
        <end position="19"/>
    </location>
</feature>
<dbReference type="InterPro" id="IPR020939">
    <property type="entry name" value="Ribosomal_bL34_CS"/>
</dbReference>
<evidence type="ECO:0000256" key="5">
    <source>
        <dbReference type="HAMAP-Rule" id="MF_00391"/>
    </source>
</evidence>
<dbReference type="GO" id="GO:0003735">
    <property type="term" value="F:structural constituent of ribosome"/>
    <property type="evidence" value="ECO:0007669"/>
    <property type="project" value="InterPro"/>
</dbReference>
<dbReference type="AlphaFoldDB" id="A0A917WU11"/>
<evidence type="ECO:0000313" key="8">
    <source>
        <dbReference type="Proteomes" id="UP000618460"/>
    </source>
</evidence>
<keyword evidence="8" id="KW-1185">Reference proteome</keyword>
<protein>
    <recommendedName>
        <fullName evidence="4 5">Large ribosomal subunit protein bL34</fullName>
    </recommendedName>
</protein>
<comment type="similarity">
    <text evidence="1 5">Belongs to the bacterial ribosomal protein bL34 family.</text>
</comment>
<evidence type="ECO:0000256" key="6">
    <source>
        <dbReference type="SAM" id="MobiDB-lite"/>
    </source>
</evidence>
<keyword evidence="3 5" id="KW-0687">Ribonucleoprotein</keyword>
<sequence length="44" mass="5269">MKRTFQPNTRKRKKVHGFRSRMSTKNGQNVIARRRKKGRKKLSA</sequence>
<organism evidence="7 8">
    <name type="scientific">Paraliobacillus quinghaiensis</name>
    <dbReference type="NCBI Taxonomy" id="470815"/>
    <lineage>
        <taxon>Bacteria</taxon>
        <taxon>Bacillati</taxon>
        <taxon>Bacillota</taxon>
        <taxon>Bacilli</taxon>
        <taxon>Bacillales</taxon>
        <taxon>Bacillaceae</taxon>
        <taxon>Paraliobacillus</taxon>
    </lineage>
</organism>
<dbReference type="FunFam" id="1.10.287.3980:FF:000001">
    <property type="entry name" value="Mitochondrial ribosomal protein L34"/>
    <property type="match status" value="1"/>
</dbReference>
<dbReference type="NCBIfam" id="TIGR01030">
    <property type="entry name" value="rpmH_bact"/>
    <property type="match status" value="1"/>
</dbReference>
<dbReference type="OrthoDB" id="9804164at2"/>
<evidence type="ECO:0000256" key="4">
    <source>
        <dbReference type="ARBA" id="ARBA00035177"/>
    </source>
</evidence>
<name>A0A917WU11_9BACI</name>
<dbReference type="EMBL" id="BMLG01000004">
    <property type="protein sequence ID" value="GGM28656.1"/>
    <property type="molecule type" value="Genomic_DNA"/>
</dbReference>
<dbReference type="GO" id="GO:0006412">
    <property type="term" value="P:translation"/>
    <property type="evidence" value="ECO:0007669"/>
    <property type="project" value="UniProtKB-UniRule"/>
</dbReference>
<evidence type="ECO:0000313" key="7">
    <source>
        <dbReference type="EMBL" id="GGM28656.1"/>
    </source>
</evidence>
<dbReference type="InterPro" id="IPR000271">
    <property type="entry name" value="Ribosomal_bL34"/>
</dbReference>
<proteinExistence type="inferred from homology"/>
<dbReference type="PROSITE" id="PS00784">
    <property type="entry name" value="RIBOSOMAL_L34"/>
    <property type="match status" value="1"/>
</dbReference>
<comment type="caution">
    <text evidence="7">The sequence shown here is derived from an EMBL/GenBank/DDBJ whole genome shotgun (WGS) entry which is preliminary data.</text>
</comment>
<reference evidence="7" key="2">
    <citation type="submission" date="2020-09" db="EMBL/GenBank/DDBJ databases">
        <authorList>
            <person name="Sun Q."/>
            <person name="Zhou Y."/>
        </authorList>
    </citation>
    <scope>NUCLEOTIDE SEQUENCE</scope>
    <source>
        <strain evidence="7">CGMCC 1.6333</strain>
    </source>
</reference>
<dbReference type="PANTHER" id="PTHR14503:SF4">
    <property type="entry name" value="LARGE RIBOSOMAL SUBUNIT PROTEIN BL34M"/>
    <property type="match status" value="1"/>
</dbReference>
<accession>A0A917WU11</accession>
<dbReference type="Pfam" id="PF00468">
    <property type="entry name" value="Ribosomal_L34"/>
    <property type="match status" value="1"/>
</dbReference>
<dbReference type="RefSeq" id="WP_117153553.1">
    <property type="nucleotide sequence ID" value="NZ_BMLG01000004.1"/>
</dbReference>
<dbReference type="GO" id="GO:1990904">
    <property type="term" value="C:ribonucleoprotein complex"/>
    <property type="evidence" value="ECO:0007669"/>
    <property type="project" value="UniProtKB-KW"/>
</dbReference>
<dbReference type="Gene3D" id="1.10.287.3980">
    <property type="match status" value="1"/>
</dbReference>
<feature type="region of interest" description="Disordered" evidence="6">
    <location>
        <begin position="1"/>
        <end position="44"/>
    </location>
</feature>
<evidence type="ECO:0000256" key="1">
    <source>
        <dbReference type="ARBA" id="ARBA00010111"/>
    </source>
</evidence>
<dbReference type="Proteomes" id="UP000618460">
    <property type="component" value="Unassembled WGS sequence"/>
</dbReference>
<gene>
    <name evidence="5 7" type="primary">rpmH</name>
    <name evidence="7" type="ORF">GCM10011351_13290</name>
</gene>
<evidence type="ECO:0000256" key="2">
    <source>
        <dbReference type="ARBA" id="ARBA00022980"/>
    </source>
</evidence>
<evidence type="ECO:0000256" key="3">
    <source>
        <dbReference type="ARBA" id="ARBA00023274"/>
    </source>
</evidence>